<organism evidence="2 3">
    <name type="scientific">Streptomyces katrae</name>
    <dbReference type="NCBI Taxonomy" id="68223"/>
    <lineage>
        <taxon>Bacteria</taxon>
        <taxon>Bacillati</taxon>
        <taxon>Actinomycetota</taxon>
        <taxon>Actinomycetes</taxon>
        <taxon>Kitasatosporales</taxon>
        <taxon>Streptomycetaceae</taxon>
        <taxon>Streptomyces</taxon>
    </lineage>
</organism>
<dbReference type="Proteomes" id="UP001223390">
    <property type="component" value="Unassembled WGS sequence"/>
</dbReference>
<sequence length="336" mass="34284">MKGVKTGARGVKGEQETSPWSAAIWVAGPAAVLAALPWAARGRLPERLATHWSGGSGAPDDSMPLWAAALFPALVWAALALLTLTLVRPRGGAAVYATLAAGAVFLVGAQAGIIRANLDRADWRHAGSVDLALAVTIAAAAVAGTAGWMATRNRSTPAARPADTAPGMDIPAGETLVWLSRTANPWLRALAALTGAGALAAALAAVAGLVATPWALLAPLAIASVTVLACSSVRARVTERGLEVAFGPLGLPVRRWSAEDIESAHAEHRTPAQVGGWGYRLSGKGTTVMLRAGECLVIHPRRGADFAVSVEDAERGAALLNSLIARARQAAPSGSA</sequence>
<feature type="transmembrane region" description="Helical" evidence="1">
    <location>
        <begin position="93"/>
        <end position="111"/>
    </location>
</feature>
<evidence type="ECO:0000313" key="2">
    <source>
        <dbReference type="EMBL" id="MDK9495591.1"/>
    </source>
</evidence>
<keyword evidence="1" id="KW-0472">Membrane</keyword>
<name>A0ABT7GQQ5_9ACTN</name>
<evidence type="ECO:0000313" key="3">
    <source>
        <dbReference type="Proteomes" id="UP001223390"/>
    </source>
</evidence>
<reference evidence="2 3" key="1">
    <citation type="submission" date="2023-05" db="EMBL/GenBank/DDBJ databases">
        <title>Sequencing and Assembly of Streptomyces sp. NP73.</title>
        <authorList>
            <person name="Konwar A.N."/>
            <person name="Saikia K."/>
            <person name="Thakur D."/>
        </authorList>
    </citation>
    <scope>NUCLEOTIDE SEQUENCE [LARGE SCALE GENOMIC DNA]</scope>
    <source>
        <strain evidence="2 3">NP73</strain>
    </source>
</reference>
<gene>
    <name evidence="2" type="ORF">QEZ40_006619</name>
</gene>
<feature type="transmembrane region" description="Helical" evidence="1">
    <location>
        <begin position="20"/>
        <end position="40"/>
    </location>
</feature>
<evidence type="ECO:0000256" key="1">
    <source>
        <dbReference type="SAM" id="Phobius"/>
    </source>
</evidence>
<accession>A0ABT7GQQ5</accession>
<keyword evidence="3" id="KW-1185">Reference proteome</keyword>
<comment type="caution">
    <text evidence="2">The sequence shown here is derived from an EMBL/GenBank/DDBJ whole genome shotgun (WGS) entry which is preliminary data.</text>
</comment>
<keyword evidence="1" id="KW-1133">Transmembrane helix</keyword>
<feature type="transmembrane region" description="Helical" evidence="1">
    <location>
        <begin position="131"/>
        <end position="150"/>
    </location>
</feature>
<protein>
    <submittedName>
        <fullName evidence="2">DUF1648 domain-containing protein</fullName>
    </submittedName>
</protein>
<feature type="transmembrane region" description="Helical" evidence="1">
    <location>
        <begin position="214"/>
        <end position="233"/>
    </location>
</feature>
<feature type="transmembrane region" description="Helical" evidence="1">
    <location>
        <begin position="65"/>
        <end position="86"/>
    </location>
</feature>
<proteinExistence type="predicted"/>
<feature type="transmembrane region" description="Helical" evidence="1">
    <location>
        <begin position="186"/>
        <end position="208"/>
    </location>
</feature>
<dbReference type="RefSeq" id="WP_285341172.1">
    <property type="nucleotide sequence ID" value="NZ_JASITI010000007.1"/>
</dbReference>
<keyword evidence="1" id="KW-0812">Transmembrane</keyword>
<dbReference type="EMBL" id="JASITI010000007">
    <property type="protein sequence ID" value="MDK9495591.1"/>
    <property type="molecule type" value="Genomic_DNA"/>
</dbReference>